<evidence type="ECO:0000313" key="6">
    <source>
        <dbReference type="Proteomes" id="UP001652661"/>
    </source>
</evidence>
<reference evidence="6" key="1">
    <citation type="submission" date="2025-05" db="UniProtKB">
        <authorList>
            <consortium name="RefSeq"/>
        </authorList>
    </citation>
    <scope>NUCLEOTIDE SEQUENCE [LARGE SCALE GENOMIC DNA]</scope>
    <source>
        <strain evidence="6">14028-0561.14</strain>
    </source>
</reference>
<feature type="region of interest" description="Disordered" evidence="4">
    <location>
        <begin position="119"/>
        <end position="148"/>
    </location>
</feature>
<evidence type="ECO:0000256" key="4">
    <source>
        <dbReference type="SAM" id="MobiDB-lite"/>
    </source>
</evidence>
<evidence type="ECO:0000256" key="3">
    <source>
        <dbReference type="ARBA" id="ARBA00022833"/>
    </source>
</evidence>
<evidence type="ECO:0000259" key="5">
    <source>
        <dbReference type="PROSITE" id="PS51800"/>
    </source>
</evidence>
<evidence type="ECO:0000256" key="2">
    <source>
        <dbReference type="ARBA" id="ARBA00022771"/>
    </source>
</evidence>
<proteinExistence type="predicted"/>
<gene>
    <name evidence="7" type="primary">LOC108072532</name>
</gene>
<feature type="domain" description="CHHC U11-48K-type" evidence="5">
    <location>
        <begin position="11"/>
        <end position="38"/>
    </location>
</feature>
<name>A0A6P4HU77_DROKI</name>
<dbReference type="Proteomes" id="UP001652661">
    <property type="component" value="Chromosome 2L"/>
</dbReference>
<keyword evidence="2" id="KW-0863">Zinc-finger</keyword>
<dbReference type="AlphaFoldDB" id="A0A6P4HU77"/>
<keyword evidence="6" id="KW-1185">Reference proteome</keyword>
<feature type="compositionally biased region" description="Basic and acidic residues" evidence="4">
    <location>
        <begin position="130"/>
        <end position="148"/>
    </location>
</feature>
<keyword evidence="1" id="KW-0479">Metal-binding</keyword>
<dbReference type="InterPro" id="IPR036236">
    <property type="entry name" value="Znf_C2H2_sf"/>
</dbReference>
<sequence length="148" mass="17182">MDSKIVPETKLVECPFDKSHRLLPSRLAVHLIRCSRNYPSSKQVSCTLNTTHIHTVAEMTTHIETCPDRSKLHHFMNPVKLPPAESQPANFCVDSAEDWDAEPPAPTYDPQDYCERNFIIRNPQGNPPAARREFRERERRRFNENNPF</sequence>
<dbReference type="InterPro" id="IPR051591">
    <property type="entry name" value="UPF0224_FAM112_RNA_Proc"/>
</dbReference>
<keyword evidence="3" id="KW-0862">Zinc</keyword>
<protein>
    <submittedName>
        <fullName evidence="7">Gametocyte-specific factor 1 homolog</fullName>
    </submittedName>
</protein>
<dbReference type="Pfam" id="PF05253">
    <property type="entry name" value="zf-U11-48K"/>
    <property type="match status" value="1"/>
</dbReference>
<dbReference type="PROSITE" id="PS51800">
    <property type="entry name" value="ZF_CHHC_U11_48K"/>
    <property type="match status" value="1"/>
</dbReference>
<dbReference type="OrthoDB" id="5839404at2759"/>
<dbReference type="InterPro" id="IPR022776">
    <property type="entry name" value="TRM13/UPF0224_CHHC_Znf_dom"/>
</dbReference>
<evidence type="ECO:0000313" key="7">
    <source>
        <dbReference type="RefSeq" id="XP_017019195.1"/>
    </source>
</evidence>
<organism evidence="6 7">
    <name type="scientific">Drosophila kikkawai</name>
    <name type="common">Fruit fly</name>
    <dbReference type="NCBI Taxonomy" id="30033"/>
    <lineage>
        <taxon>Eukaryota</taxon>
        <taxon>Metazoa</taxon>
        <taxon>Ecdysozoa</taxon>
        <taxon>Arthropoda</taxon>
        <taxon>Hexapoda</taxon>
        <taxon>Insecta</taxon>
        <taxon>Pterygota</taxon>
        <taxon>Neoptera</taxon>
        <taxon>Endopterygota</taxon>
        <taxon>Diptera</taxon>
        <taxon>Brachycera</taxon>
        <taxon>Muscomorpha</taxon>
        <taxon>Ephydroidea</taxon>
        <taxon>Drosophilidae</taxon>
        <taxon>Drosophila</taxon>
        <taxon>Sophophora</taxon>
    </lineage>
</organism>
<dbReference type="PANTHER" id="PTHR21402:SF5">
    <property type="entry name" value="GAMETOCYTE SPECIFIC FACTOR 1"/>
    <property type="match status" value="1"/>
</dbReference>
<dbReference type="RefSeq" id="XP_017019195.1">
    <property type="nucleotide sequence ID" value="XM_017163706.3"/>
</dbReference>
<accession>A0A6P4HU77</accession>
<dbReference type="GeneID" id="108072532"/>
<dbReference type="SUPFAM" id="SSF57667">
    <property type="entry name" value="beta-beta-alpha zinc fingers"/>
    <property type="match status" value="1"/>
</dbReference>
<evidence type="ECO:0000256" key="1">
    <source>
        <dbReference type="ARBA" id="ARBA00022723"/>
    </source>
</evidence>
<dbReference type="GO" id="GO:0008270">
    <property type="term" value="F:zinc ion binding"/>
    <property type="evidence" value="ECO:0007669"/>
    <property type="project" value="UniProtKB-KW"/>
</dbReference>
<reference evidence="7" key="2">
    <citation type="submission" date="2025-08" db="UniProtKB">
        <authorList>
            <consortium name="RefSeq"/>
        </authorList>
    </citation>
    <scope>IDENTIFICATION</scope>
    <source>
        <strain evidence="7">14028-0561.14</strain>
        <tissue evidence="7">Whole fly</tissue>
    </source>
</reference>
<dbReference type="PANTHER" id="PTHR21402">
    <property type="entry name" value="GAMETOCYTE SPECIFIC FACTOR 1-RELATED"/>
    <property type="match status" value="1"/>
</dbReference>